<gene>
    <name evidence="2" type="ORF">COV59_00540</name>
</gene>
<feature type="region of interest" description="Disordered" evidence="1">
    <location>
        <begin position="51"/>
        <end position="72"/>
    </location>
</feature>
<comment type="caution">
    <text evidence="2">The sequence shown here is derived from an EMBL/GenBank/DDBJ whole genome shotgun (WGS) entry which is preliminary data.</text>
</comment>
<proteinExistence type="predicted"/>
<organism evidence="2 3">
    <name type="scientific">Candidatus Magasanikbacteria bacterium CG11_big_fil_rev_8_21_14_0_20_39_34</name>
    <dbReference type="NCBI Taxonomy" id="1974653"/>
    <lineage>
        <taxon>Bacteria</taxon>
        <taxon>Candidatus Magasanikiibacteriota</taxon>
    </lineage>
</organism>
<feature type="compositionally biased region" description="Basic and acidic residues" evidence="1">
    <location>
        <begin position="61"/>
        <end position="72"/>
    </location>
</feature>
<accession>A0A2H0N8I7</accession>
<dbReference type="EMBL" id="PCWN01000002">
    <property type="protein sequence ID" value="PIR04455.1"/>
    <property type="molecule type" value="Genomic_DNA"/>
</dbReference>
<evidence type="ECO:0000313" key="3">
    <source>
        <dbReference type="Proteomes" id="UP000229600"/>
    </source>
</evidence>
<dbReference type="AlphaFoldDB" id="A0A2H0N8I7"/>
<protein>
    <submittedName>
        <fullName evidence="2">Uncharacterized protein</fullName>
    </submittedName>
</protein>
<dbReference type="Proteomes" id="UP000229600">
    <property type="component" value="Unassembled WGS sequence"/>
</dbReference>
<sequence length="72" mass="8409">MTKNRESSILKIAFKEVRMRKESVESFWSIPPGQEDPRDKILPMIQAARRARQVENGVDTPKNRDPREQPFA</sequence>
<name>A0A2H0N8I7_9BACT</name>
<reference evidence="2 3" key="1">
    <citation type="submission" date="2017-09" db="EMBL/GenBank/DDBJ databases">
        <title>Depth-based differentiation of microbial function through sediment-hosted aquifers and enrichment of novel symbionts in the deep terrestrial subsurface.</title>
        <authorList>
            <person name="Probst A.J."/>
            <person name="Ladd B."/>
            <person name="Jarett J.K."/>
            <person name="Geller-Mcgrath D.E."/>
            <person name="Sieber C.M."/>
            <person name="Emerson J.B."/>
            <person name="Anantharaman K."/>
            <person name="Thomas B.C."/>
            <person name="Malmstrom R."/>
            <person name="Stieglmeier M."/>
            <person name="Klingl A."/>
            <person name="Woyke T."/>
            <person name="Ryan C.M."/>
            <person name="Banfield J.F."/>
        </authorList>
    </citation>
    <scope>NUCLEOTIDE SEQUENCE [LARGE SCALE GENOMIC DNA]</scope>
    <source>
        <strain evidence="2">CG11_big_fil_rev_8_21_14_0_20_39_34</strain>
    </source>
</reference>
<evidence type="ECO:0000313" key="2">
    <source>
        <dbReference type="EMBL" id="PIR04455.1"/>
    </source>
</evidence>
<evidence type="ECO:0000256" key="1">
    <source>
        <dbReference type="SAM" id="MobiDB-lite"/>
    </source>
</evidence>